<accession>A0AAV4DUU2</accession>
<dbReference type="Proteomes" id="UP000735302">
    <property type="component" value="Unassembled WGS sequence"/>
</dbReference>
<dbReference type="EMBL" id="BLXT01008354">
    <property type="protein sequence ID" value="GFO47871.1"/>
    <property type="molecule type" value="Genomic_DNA"/>
</dbReference>
<name>A0AAV4DUU2_9GAST</name>
<protein>
    <submittedName>
        <fullName evidence="1">Uncharacterized protein</fullName>
    </submittedName>
</protein>
<gene>
    <name evidence="1" type="ORF">PoB_007437600</name>
</gene>
<comment type="caution">
    <text evidence="1">The sequence shown here is derived from an EMBL/GenBank/DDBJ whole genome shotgun (WGS) entry which is preliminary data.</text>
</comment>
<sequence length="154" mass="17299">MWEGVIRTGWAKEVTFAWCKNRLRLRLGRFRLASLKYQLRPVTREARSVAALSASTGTRPALCARWHRLQASYHARRDNSAYPVEGGTGIVAHALCGEAREHLFPPSFTPQVGVSYTSTRQRGRGKVEFVSCAGLAREHNNSTVIKTAGWCFFF</sequence>
<evidence type="ECO:0000313" key="2">
    <source>
        <dbReference type="Proteomes" id="UP000735302"/>
    </source>
</evidence>
<reference evidence="1 2" key="1">
    <citation type="journal article" date="2021" name="Elife">
        <title>Chloroplast acquisition without the gene transfer in kleptoplastic sea slugs, Plakobranchus ocellatus.</title>
        <authorList>
            <person name="Maeda T."/>
            <person name="Takahashi S."/>
            <person name="Yoshida T."/>
            <person name="Shimamura S."/>
            <person name="Takaki Y."/>
            <person name="Nagai Y."/>
            <person name="Toyoda A."/>
            <person name="Suzuki Y."/>
            <person name="Arimoto A."/>
            <person name="Ishii H."/>
            <person name="Satoh N."/>
            <person name="Nishiyama T."/>
            <person name="Hasebe M."/>
            <person name="Maruyama T."/>
            <person name="Minagawa J."/>
            <person name="Obokata J."/>
            <person name="Shigenobu S."/>
        </authorList>
    </citation>
    <scope>NUCLEOTIDE SEQUENCE [LARGE SCALE GENOMIC DNA]</scope>
</reference>
<organism evidence="1 2">
    <name type="scientific">Plakobranchus ocellatus</name>
    <dbReference type="NCBI Taxonomy" id="259542"/>
    <lineage>
        <taxon>Eukaryota</taxon>
        <taxon>Metazoa</taxon>
        <taxon>Spiralia</taxon>
        <taxon>Lophotrochozoa</taxon>
        <taxon>Mollusca</taxon>
        <taxon>Gastropoda</taxon>
        <taxon>Heterobranchia</taxon>
        <taxon>Euthyneura</taxon>
        <taxon>Panpulmonata</taxon>
        <taxon>Sacoglossa</taxon>
        <taxon>Placobranchoidea</taxon>
        <taxon>Plakobranchidae</taxon>
        <taxon>Plakobranchus</taxon>
    </lineage>
</organism>
<proteinExistence type="predicted"/>
<dbReference type="AlphaFoldDB" id="A0AAV4DUU2"/>
<keyword evidence="2" id="KW-1185">Reference proteome</keyword>
<evidence type="ECO:0000313" key="1">
    <source>
        <dbReference type="EMBL" id="GFO47871.1"/>
    </source>
</evidence>